<feature type="region of interest" description="Disordered" evidence="1">
    <location>
        <begin position="126"/>
        <end position="166"/>
    </location>
</feature>
<name>A0A815N0X0_9BILA</name>
<dbReference type="InterPro" id="IPR008978">
    <property type="entry name" value="HSP20-like_chaperone"/>
</dbReference>
<proteinExistence type="predicted"/>
<protein>
    <recommendedName>
        <fullName evidence="5">CS domain-containing protein</fullName>
    </recommendedName>
</protein>
<sequence length="166" mass="18683">MSRGDNAGAIVPSYVVQEEGSHRVLVYLAIPELRVERKFRSGLKKVPINAETTILHFDTHAFTFSMTVQTKKSTDLMYMLKIDRLAGEIVPERCTIKYQRGGVWLTLYKEDTMSWMNRICDPQSFGLNIPEEKEDNKADDDFSSKSPFPAPSAPPASSPQVVPPSF</sequence>
<dbReference type="OrthoDB" id="6060101at2759"/>
<organism evidence="2 4">
    <name type="scientific">Didymodactylos carnosus</name>
    <dbReference type="NCBI Taxonomy" id="1234261"/>
    <lineage>
        <taxon>Eukaryota</taxon>
        <taxon>Metazoa</taxon>
        <taxon>Spiralia</taxon>
        <taxon>Gnathifera</taxon>
        <taxon>Rotifera</taxon>
        <taxon>Eurotatoria</taxon>
        <taxon>Bdelloidea</taxon>
        <taxon>Philodinida</taxon>
        <taxon>Philodinidae</taxon>
        <taxon>Didymodactylos</taxon>
    </lineage>
</organism>
<feature type="compositionally biased region" description="Basic and acidic residues" evidence="1">
    <location>
        <begin position="130"/>
        <end position="143"/>
    </location>
</feature>
<dbReference type="Proteomes" id="UP000663829">
    <property type="component" value="Unassembled WGS sequence"/>
</dbReference>
<feature type="compositionally biased region" description="Pro residues" evidence="1">
    <location>
        <begin position="148"/>
        <end position="166"/>
    </location>
</feature>
<dbReference type="Proteomes" id="UP000681722">
    <property type="component" value="Unassembled WGS sequence"/>
</dbReference>
<gene>
    <name evidence="2" type="ORF">GPM918_LOCUS34038</name>
    <name evidence="3" type="ORF">SRO942_LOCUS34734</name>
</gene>
<evidence type="ECO:0000313" key="2">
    <source>
        <dbReference type="EMBL" id="CAF1431853.1"/>
    </source>
</evidence>
<accession>A0A815N0X0</accession>
<comment type="caution">
    <text evidence="2">The sequence shown here is derived from an EMBL/GenBank/DDBJ whole genome shotgun (WGS) entry which is preliminary data.</text>
</comment>
<dbReference type="AlphaFoldDB" id="A0A815N0X0"/>
<dbReference type="EMBL" id="CAJOBC010084003">
    <property type="protein sequence ID" value="CAF4310377.1"/>
    <property type="molecule type" value="Genomic_DNA"/>
</dbReference>
<dbReference type="Gene3D" id="2.60.40.790">
    <property type="match status" value="1"/>
</dbReference>
<evidence type="ECO:0008006" key="5">
    <source>
        <dbReference type="Google" id="ProtNLM"/>
    </source>
</evidence>
<evidence type="ECO:0000313" key="4">
    <source>
        <dbReference type="Proteomes" id="UP000663829"/>
    </source>
</evidence>
<keyword evidence="4" id="KW-1185">Reference proteome</keyword>
<dbReference type="SUPFAM" id="SSF49764">
    <property type="entry name" value="HSP20-like chaperones"/>
    <property type="match status" value="1"/>
</dbReference>
<evidence type="ECO:0000256" key="1">
    <source>
        <dbReference type="SAM" id="MobiDB-lite"/>
    </source>
</evidence>
<reference evidence="2" key="1">
    <citation type="submission" date="2021-02" db="EMBL/GenBank/DDBJ databases">
        <authorList>
            <person name="Nowell W R."/>
        </authorList>
    </citation>
    <scope>NUCLEOTIDE SEQUENCE</scope>
</reference>
<dbReference type="EMBL" id="CAJNOQ010018568">
    <property type="protein sequence ID" value="CAF1431853.1"/>
    <property type="molecule type" value="Genomic_DNA"/>
</dbReference>
<evidence type="ECO:0000313" key="3">
    <source>
        <dbReference type="EMBL" id="CAF4310377.1"/>
    </source>
</evidence>